<dbReference type="AlphaFoldDB" id="A0AAV7ZLB4"/>
<protein>
    <submittedName>
        <fullName evidence="4">Electron carrier/ protein disulfide oxidoreductase</fullName>
    </submittedName>
</protein>
<organism evidence="4 5">
    <name type="scientific">Anaeramoeba flamelloides</name>
    <dbReference type="NCBI Taxonomy" id="1746091"/>
    <lineage>
        <taxon>Eukaryota</taxon>
        <taxon>Metamonada</taxon>
        <taxon>Anaeramoebidae</taxon>
        <taxon>Anaeramoeba</taxon>
    </lineage>
</organism>
<dbReference type="Pfam" id="PF00615">
    <property type="entry name" value="RGS"/>
    <property type="match status" value="1"/>
</dbReference>
<sequence>MGNDLDTSNVTNKVTLKSFQNRINPTNSKNRVILHVSQTGMIIGFSEKCSKLFSFSSTTQKVSFQSFCPSFQVYLNDSISNLLPTLAKSAVNSPTGSLDLVWLFKVRILHITKQIETKKQKEKKGKNNQNQNQKQNGKEEKEEEKHKKQKNQKKDKLKKKENNYLKNTKNSQYFWSFLTVQPFLVKGDLFFEIVLKPTFKPIELLRKRKLILKVKQKNLQIEEKIQKLKKKMNNSFMSQQTSKTQETLRDFVNQNNQKTKILNNMNLKIKQIQSDISNREPDSKKYEKEKQKLVKQIRSAENQLSFELNKFRHKQLNTSIVTRLNSLRLQSKSKEEERQKIKIQIKENTNKIAKQKNRLLKMEKKKSHLIYKSEQFQKLLKKKKSLAQNQKDADKEIKWILKKLKKNVISQNIQEEISKTSNQLKKLSKIRNSLIRELDRLKNILKIQKSKFSNSSSASSSGDLLTIIEQRPFVDENKKRNKNEPEFFLKNSSIKKINSSKTQNDLITTSYQTKLQDEKQMSESFSNPTIFKYLKKIDSQKLISIIQSFRPLPLKNQSHHNESLPSKSTGTKEKNNQNKKKNNQNKKKNKLKKYHSIKDEYQLITLDEILKIPIALEFFREFLSERMVPEALLFYLDLQQFHQVYNEQNAHRLIEHIIDYYLETTSIFSLDLKQETREKYISLWENENYSKTIFDSLGKKIKKLLEEKYLREFQKSYLHTELSDLEISKNEKFCSLSYFQLGLTFGERSTESLNTNIEIKKAVLDPFKFSSQLVNTLIEALDDSFWEGLGTIDLNKLQQSILFKKFLVEVPSLCNIDLNILMDSTNLQKTIFFINIFNTITVHSLIVNMFPESQITYKQFLNQSKYNIGGFNFSLALIKSSIFGLLDPNSESKKVNLPSNLQKLYINNLDPRIHFTLISPTEEAPSLKSFTEENYGQEIIKSTTFFLKKYFQINHKKKKIFIPFIFENYCHHFGENYFQILLWIRAFLKFDNIFDLYSYKFIFASQKFVNQIIFPTNHNKNEKMQN</sequence>
<dbReference type="PANTHER" id="PTHR46361:SF3">
    <property type="entry name" value="ELECTRON CARRIER_ PROTEIN DISULFIDE OXIDOREDUCTASE"/>
    <property type="match status" value="1"/>
</dbReference>
<evidence type="ECO:0000256" key="2">
    <source>
        <dbReference type="SAM" id="MobiDB-lite"/>
    </source>
</evidence>
<feature type="compositionally biased region" description="Basic and acidic residues" evidence="2">
    <location>
        <begin position="136"/>
        <end position="162"/>
    </location>
</feature>
<evidence type="ECO:0000259" key="3">
    <source>
        <dbReference type="PROSITE" id="PS50132"/>
    </source>
</evidence>
<dbReference type="InterPro" id="IPR036305">
    <property type="entry name" value="RGS_sf"/>
</dbReference>
<feature type="region of interest" description="Disordered" evidence="2">
    <location>
        <begin position="555"/>
        <end position="591"/>
    </location>
</feature>
<feature type="region of interest" description="Disordered" evidence="2">
    <location>
        <begin position="117"/>
        <end position="162"/>
    </location>
</feature>
<accession>A0AAV7ZLB4</accession>
<feature type="coiled-coil region" evidence="1">
    <location>
        <begin position="283"/>
        <end position="451"/>
    </location>
</feature>
<dbReference type="PROSITE" id="PS50132">
    <property type="entry name" value="RGS"/>
    <property type="match status" value="1"/>
</dbReference>
<dbReference type="Gene3D" id="1.10.167.10">
    <property type="entry name" value="Regulator of G-protein Signalling 4, domain 2"/>
    <property type="match status" value="1"/>
</dbReference>
<evidence type="ECO:0000256" key="1">
    <source>
        <dbReference type="SAM" id="Coils"/>
    </source>
</evidence>
<gene>
    <name evidence="4" type="ORF">M0812_11815</name>
</gene>
<dbReference type="Proteomes" id="UP001146793">
    <property type="component" value="Unassembled WGS sequence"/>
</dbReference>
<dbReference type="Pfam" id="PF04784">
    <property type="entry name" value="DUF547"/>
    <property type="match status" value="1"/>
</dbReference>
<dbReference type="EMBL" id="JANTQA010000026">
    <property type="protein sequence ID" value="KAJ3442085.1"/>
    <property type="molecule type" value="Genomic_DNA"/>
</dbReference>
<proteinExistence type="predicted"/>
<dbReference type="InterPro" id="IPR044926">
    <property type="entry name" value="RGS_subdomain_2"/>
</dbReference>
<evidence type="ECO:0000313" key="5">
    <source>
        <dbReference type="Proteomes" id="UP001146793"/>
    </source>
</evidence>
<dbReference type="SMART" id="SM00315">
    <property type="entry name" value="RGS"/>
    <property type="match status" value="1"/>
</dbReference>
<dbReference type="PANTHER" id="PTHR46361">
    <property type="entry name" value="ELECTRON CARRIER/ PROTEIN DISULFIDE OXIDOREDUCTASE"/>
    <property type="match status" value="1"/>
</dbReference>
<dbReference type="InterPro" id="IPR006869">
    <property type="entry name" value="DUF547"/>
</dbReference>
<name>A0AAV7ZLB4_9EUKA</name>
<dbReference type="InterPro" id="IPR016137">
    <property type="entry name" value="RGS"/>
</dbReference>
<reference evidence="4" key="1">
    <citation type="submission" date="2022-08" db="EMBL/GenBank/DDBJ databases">
        <title>Novel sulphate-reducing endosymbionts in the free-living metamonad Anaeramoeba.</title>
        <authorList>
            <person name="Jerlstrom-Hultqvist J."/>
            <person name="Cepicka I."/>
            <person name="Gallot-Lavallee L."/>
            <person name="Salas-Leiva D."/>
            <person name="Curtis B.A."/>
            <person name="Zahonova K."/>
            <person name="Pipaliya S."/>
            <person name="Dacks J."/>
            <person name="Roger A.J."/>
        </authorList>
    </citation>
    <scope>NUCLEOTIDE SEQUENCE</scope>
    <source>
        <strain evidence="4">Busselton2</strain>
    </source>
</reference>
<keyword evidence="1" id="KW-0175">Coiled coil</keyword>
<feature type="domain" description="RGS" evidence="3">
    <location>
        <begin position="605"/>
        <end position="723"/>
    </location>
</feature>
<comment type="caution">
    <text evidence="4">The sequence shown here is derived from an EMBL/GenBank/DDBJ whole genome shotgun (WGS) entry which is preliminary data.</text>
</comment>
<evidence type="ECO:0000313" key="4">
    <source>
        <dbReference type="EMBL" id="KAJ3442085.1"/>
    </source>
</evidence>
<dbReference type="SUPFAM" id="SSF48097">
    <property type="entry name" value="Regulator of G-protein signaling, RGS"/>
    <property type="match status" value="1"/>
</dbReference>
<feature type="compositionally biased region" description="Basic residues" evidence="2">
    <location>
        <begin position="577"/>
        <end position="591"/>
    </location>
</feature>